<keyword evidence="1" id="KW-1133">Transmembrane helix</keyword>
<evidence type="ECO:0000256" key="1">
    <source>
        <dbReference type="SAM" id="Phobius"/>
    </source>
</evidence>
<feature type="transmembrane region" description="Helical" evidence="1">
    <location>
        <begin position="20"/>
        <end position="40"/>
    </location>
</feature>
<keyword evidence="1" id="KW-0472">Membrane</keyword>
<organism evidence="3 4">
    <name type="scientific">Ornithinimicrobium tianjinense</name>
    <dbReference type="NCBI Taxonomy" id="1195761"/>
    <lineage>
        <taxon>Bacteria</taxon>
        <taxon>Bacillati</taxon>
        <taxon>Actinomycetota</taxon>
        <taxon>Actinomycetes</taxon>
        <taxon>Micrococcales</taxon>
        <taxon>Ornithinimicrobiaceae</taxon>
        <taxon>Ornithinimicrobium</taxon>
    </lineage>
</organism>
<feature type="domain" description="Low molecular weight protein antigen 6 PH" evidence="2">
    <location>
        <begin position="80"/>
        <end position="141"/>
    </location>
</feature>
<name>A0A917BLC0_9MICO</name>
<feature type="transmembrane region" description="Helical" evidence="1">
    <location>
        <begin position="52"/>
        <end position="72"/>
    </location>
</feature>
<accession>A0A917BLC0</accession>
<dbReference type="Pfam" id="PF10756">
    <property type="entry name" value="bPH_6"/>
    <property type="match status" value="1"/>
</dbReference>
<evidence type="ECO:0000259" key="2">
    <source>
        <dbReference type="Pfam" id="PF10756"/>
    </source>
</evidence>
<dbReference type="InterPro" id="IPR019692">
    <property type="entry name" value="CFP-6_PH"/>
</dbReference>
<proteinExistence type="predicted"/>
<evidence type="ECO:0000313" key="3">
    <source>
        <dbReference type="EMBL" id="GGF48338.1"/>
    </source>
</evidence>
<keyword evidence="1" id="KW-0812">Transmembrane</keyword>
<sequence length="158" mass="16844">MTSPTPRRAYDTFRPLTGAWVARACAVAVVVVFVLVAVLSPVTLGTSAGQALLNRVAIALFGVGAAAFLWRYSVIRAVPSPQGLRVVNLVRSHDLDWAQVVRVGFSGGAPWAVLELTDTEEIAVMAIQRADGQRAEREAARLAALIAHHHRPAGGQDD</sequence>
<protein>
    <recommendedName>
        <fullName evidence="2">Low molecular weight protein antigen 6 PH domain-containing protein</fullName>
    </recommendedName>
</protein>
<dbReference type="EMBL" id="BMEM01000001">
    <property type="protein sequence ID" value="GGF48338.1"/>
    <property type="molecule type" value="Genomic_DNA"/>
</dbReference>
<evidence type="ECO:0000313" key="4">
    <source>
        <dbReference type="Proteomes" id="UP000605670"/>
    </source>
</evidence>
<dbReference type="Proteomes" id="UP000605670">
    <property type="component" value="Unassembled WGS sequence"/>
</dbReference>
<dbReference type="AlphaFoldDB" id="A0A917BLC0"/>
<reference evidence="3" key="2">
    <citation type="submission" date="2020-09" db="EMBL/GenBank/DDBJ databases">
        <authorList>
            <person name="Sun Q."/>
            <person name="Zhou Y."/>
        </authorList>
    </citation>
    <scope>NUCLEOTIDE SEQUENCE</scope>
    <source>
        <strain evidence="3">CGMCC 1.12160</strain>
    </source>
</reference>
<comment type="caution">
    <text evidence="3">The sequence shown here is derived from an EMBL/GenBank/DDBJ whole genome shotgun (WGS) entry which is preliminary data.</text>
</comment>
<dbReference type="RefSeq" id="WP_188429246.1">
    <property type="nucleotide sequence ID" value="NZ_BAABKH010000005.1"/>
</dbReference>
<keyword evidence="4" id="KW-1185">Reference proteome</keyword>
<gene>
    <name evidence="3" type="ORF">GCM10011366_15180</name>
</gene>
<reference evidence="3" key="1">
    <citation type="journal article" date="2014" name="Int. J. Syst. Evol. Microbiol.">
        <title>Complete genome sequence of Corynebacterium casei LMG S-19264T (=DSM 44701T), isolated from a smear-ripened cheese.</title>
        <authorList>
            <consortium name="US DOE Joint Genome Institute (JGI-PGF)"/>
            <person name="Walter F."/>
            <person name="Albersmeier A."/>
            <person name="Kalinowski J."/>
            <person name="Ruckert C."/>
        </authorList>
    </citation>
    <scope>NUCLEOTIDE SEQUENCE</scope>
    <source>
        <strain evidence="3">CGMCC 1.12160</strain>
    </source>
</reference>